<dbReference type="Gene3D" id="1.10.950.10">
    <property type="entry name" value="Villin headpiece domain"/>
    <property type="match status" value="1"/>
</dbReference>
<feature type="region of interest" description="Disordered" evidence="2">
    <location>
        <begin position="849"/>
        <end position="868"/>
    </location>
</feature>
<dbReference type="SMART" id="SM00153">
    <property type="entry name" value="VHP"/>
    <property type="match status" value="1"/>
</dbReference>
<feature type="compositionally biased region" description="Basic and acidic residues" evidence="2">
    <location>
        <begin position="1135"/>
        <end position="1144"/>
    </location>
</feature>
<feature type="compositionally biased region" description="Low complexity" evidence="2">
    <location>
        <begin position="1365"/>
        <end position="1383"/>
    </location>
</feature>
<dbReference type="SMART" id="SM00262">
    <property type="entry name" value="GEL"/>
    <property type="match status" value="4"/>
</dbReference>
<dbReference type="InterPro" id="IPR036886">
    <property type="entry name" value="Villin_headpiece_dom_sf"/>
</dbReference>
<dbReference type="SUPFAM" id="SSF47050">
    <property type="entry name" value="VHP, Villin headpiece domain"/>
    <property type="match status" value="1"/>
</dbReference>
<dbReference type="GO" id="GO:0051015">
    <property type="term" value="F:actin filament binding"/>
    <property type="evidence" value="ECO:0007669"/>
    <property type="project" value="InterPro"/>
</dbReference>
<dbReference type="GO" id="GO:0051016">
    <property type="term" value="P:barbed-end actin filament capping"/>
    <property type="evidence" value="ECO:0007669"/>
    <property type="project" value="TreeGrafter"/>
</dbReference>
<feature type="compositionally biased region" description="Polar residues" evidence="2">
    <location>
        <begin position="1335"/>
        <end position="1345"/>
    </location>
</feature>
<evidence type="ECO:0000259" key="3">
    <source>
        <dbReference type="PROSITE" id="PS51089"/>
    </source>
</evidence>
<feature type="compositionally biased region" description="Low complexity" evidence="2">
    <location>
        <begin position="57"/>
        <end position="77"/>
    </location>
</feature>
<dbReference type="GO" id="GO:0005546">
    <property type="term" value="F:phosphatidylinositol-4,5-bisphosphate binding"/>
    <property type="evidence" value="ECO:0007669"/>
    <property type="project" value="TreeGrafter"/>
</dbReference>
<dbReference type="InterPro" id="IPR003128">
    <property type="entry name" value="Villin_headpiece"/>
</dbReference>
<feature type="compositionally biased region" description="Low complexity" evidence="2">
    <location>
        <begin position="416"/>
        <end position="434"/>
    </location>
</feature>
<dbReference type="PROSITE" id="PS51089">
    <property type="entry name" value="HP"/>
    <property type="match status" value="1"/>
</dbReference>
<feature type="region of interest" description="Disordered" evidence="2">
    <location>
        <begin position="1050"/>
        <end position="1111"/>
    </location>
</feature>
<dbReference type="Pfam" id="PF00626">
    <property type="entry name" value="Gelsolin"/>
    <property type="match status" value="1"/>
</dbReference>
<accession>A0A8K0D5M3</accession>
<feature type="compositionally biased region" description="Low complexity" evidence="2">
    <location>
        <begin position="1145"/>
        <end position="1154"/>
    </location>
</feature>
<dbReference type="InterPro" id="IPR029006">
    <property type="entry name" value="ADF-H/Gelsolin-like_dom_sf"/>
</dbReference>
<feature type="region of interest" description="Disordered" evidence="2">
    <location>
        <begin position="1135"/>
        <end position="1165"/>
    </location>
</feature>
<protein>
    <recommendedName>
        <fullName evidence="3">HP domain-containing protein</fullName>
    </recommendedName>
</protein>
<feature type="region of interest" description="Disordered" evidence="2">
    <location>
        <begin position="892"/>
        <end position="920"/>
    </location>
</feature>
<feature type="region of interest" description="Disordered" evidence="2">
    <location>
        <begin position="477"/>
        <end position="539"/>
    </location>
</feature>
<dbReference type="OrthoDB" id="28894at2759"/>
<evidence type="ECO:0000256" key="1">
    <source>
        <dbReference type="ARBA" id="ARBA00008418"/>
    </source>
</evidence>
<name>A0A8K0D5M3_IGNLU</name>
<dbReference type="GO" id="GO:0051014">
    <property type="term" value="P:actin filament severing"/>
    <property type="evidence" value="ECO:0007669"/>
    <property type="project" value="TreeGrafter"/>
</dbReference>
<feature type="compositionally biased region" description="Basic and acidic residues" evidence="2">
    <location>
        <begin position="1072"/>
        <end position="1081"/>
    </location>
</feature>
<dbReference type="PANTHER" id="PTHR11977:SF45">
    <property type="entry name" value="SUPERVILLIN"/>
    <property type="match status" value="1"/>
</dbReference>
<feature type="compositionally biased region" description="Basic and acidic residues" evidence="2">
    <location>
        <begin position="1009"/>
        <end position="1022"/>
    </location>
</feature>
<evidence type="ECO:0000313" key="4">
    <source>
        <dbReference type="EMBL" id="KAF2898339.1"/>
    </source>
</evidence>
<dbReference type="InterPro" id="IPR007122">
    <property type="entry name" value="Villin/Gelsolin"/>
</dbReference>
<feature type="region of interest" description="Disordered" evidence="2">
    <location>
        <begin position="1"/>
        <end position="261"/>
    </location>
</feature>
<feature type="domain" description="HP" evidence="3">
    <location>
        <begin position="2242"/>
        <end position="2305"/>
    </location>
</feature>
<feature type="compositionally biased region" description="Basic and acidic residues" evidence="2">
    <location>
        <begin position="1050"/>
        <end position="1061"/>
    </location>
</feature>
<dbReference type="Gene3D" id="3.40.20.10">
    <property type="entry name" value="Severin"/>
    <property type="match status" value="5"/>
</dbReference>
<organism evidence="4 5">
    <name type="scientific">Ignelater luminosus</name>
    <name type="common">Cucubano</name>
    <name type="synonym">Pyrophorus luminosus</name>
    <dbReference type="NCBI Taxonomy" id="2038154"/>
    <lineage>
        <taxon>Eukaryota</taxon>
        <taxon>Metazoa</taxon>
        <taxon>Ecdysozoa</taxon>
        <taxon>Arthropoda</taxon>
        <taxon>Hexapoda</taxon>
        <taxon>Insecta</taxon>
        <taxon>Pterygota</taxon>
        <taxon>Neoptera</taxon>
        <taxon>Endopterygota</taxon>
        <taxon>Coleoptera</taxon>
        <taxon>Polyphaga</taxon>
        <taxon>Elateriformia</taxon>
        <taxon>Elateroidea</taxon>
        <taxon>Elateridae</taxon>
        <taxon>Agrypninae</taxon>
        <taxon>Pyrophorini</taxon>
        <taxon>Ignelater</taxon>
    </lineage>
</organism>
<feature type="compositionally biased region" description="Low complexity" evidence="2">
    <location>
        <begin position="165"/>
        <end position="176"/>
    </location>
</feature>
<dbReference type="SUPFAM" id="SSF55753">
    <property type="entry name" value="Actin depolymerizing proteins"/>
    <property type="match status" value="5"/>
</dbReference>
<feature type="region of interest" description="Disordered" evidence="2">
    <location>
        <begin position="572"/>
        <end position="620"/>
    </location>
</feature>
<feature type="compositionally biased region" description="Low complexity" evidence="2">
    <location>
        <begin position="234"/>
        <end position="243"/>
    </location>
</feature>
<sequence length="2305" mass="257598">MSEIQGTRAERIARYKEERRKQLASQFAPFSEPQSSPQRRRPVHKETSSSSEEPRTTRASRLRAAASAQEASSSSYSKIDKEKSPASVSSGGDTIRINKVERDKSSKRKSNLNRSLNSEEVPQLDAADDAVSRRRRRRFFPPEVLQQTAKDPSPNDENSKSDNLTASSVTSSTASAPIARITPKKSELSIHMENARKGHLVSYSEMGKYSRASPTKRTKEKSPKLSTTPDIDNSHSLSDSSNSVKLANKENIKGNIKTPVKQERYKLPISDNDQPAVKQRRSSNVSRRMDELTALTRETLARVERLTGKSRDSPKRDIRASPSTVRSRPPLSTFEEPSTKDSTRIDVKLETKADTRVPLICDSAKIQTHSILKKKSIDESFSDVVPTVIHSPPVSAPVSILKRKVSQDEFRLQGGTPSTSTPPVTFSPSVVDPSTNRKKQGILKKRRSLDEAQVLRHRSCSPEGALLGKADSRSILKNQRRSSLEEIVRTQSPESGLHGILKRRTSRHEDEVDPPINSPEPHGILKRKSGTSSAGSNVNSPHVSIATAVILAAAGGAEIILEPNEPVKPILKKKSFSDDQPSGDNSISDVPKPILKKKSSTDTEDCEERPKKPILKHSRNSLDERMGEGLDSLHHISSYKYGYTKMGDDSVECEVRPILKQTSSRENSPRPRLSFYADDATSSGTFRHQKNSRRAHTVCTDFNVNSSLDHRGFEDGEEKPRPISVCDMVLNIEKRLSTGAIPKKTNTKRHSERYRTQPVTYHELEASLSSVQNPFQQDLPTPAFPLCSPILPTSDSGTQNAHSLLDLTSFETENNLNSLLSGSLPNTTFDSGISGKMSSDSAFQSLGDGLELEQEDKPSTPTPPKLLSDKMEPARFQMKALAEEARNLQLKKGGFKLRSRKENDSSESSTSSRFSTQPITLDEVEEASKLKKDFDCDIESDFVKDEAEPSRLSLSERIKLFSKKVTEEKVIHKPKHRFTRFQTQPITIEEVQSARAPVNNRRNIFALESSRDDVSSQTERKGILKSKSGSSQISAGFSPKFVDNLKSVLKKHDSPKPRDNPPKSLRSILKPETVEFARDEGISSDESGSGSETENGAKSVSVISDKDSKSDSIPISARLAKIYSEKSCLEKYSDKYKTDSKSSSEDTTQTSDGDSSGGREVRSIIGSNVASRKRLREKFNNEGLILKSKSQGIVRDEDEIQIGVRRSMTQATMPKSIAELQAKLQKSGDNEWRKRIPKLNNANEELSLLNVKNIYNEELSEKTSILAARKDELDAASKQWKNRVEQSDALNFSVAGRMQQNDIPVTPINLPTPDKNKKTPKKVFRGKEGGDVNLEVTSTPSSPEKNTGLGFKRSISLPGAGDNESSSTSSASSPPVSDSSSKIASRKVQVERPDNITFTSFFESVHSKWKSDTPDVSVDDFDSVVRRSEDLLVQKRTIRVQRRHEASRNPIKALAARTDIKDEYTEIITGVAEREKHRLNIEKLAKSSNFAVEALAGLASKEDFSSVALKRSSSLNSTFPPYQDVMLLQVKGRRFVQTRLVEPIASSINDGDNYILVMPNMVFNYIGAYANVIEQSRAADIVNSIQQTGDLGCKTDRIVTINSKKSGSCASADIAKFWKILGSMRGTEVAPAGHPDEDEIYESSILGTNMIYEYKNEQLLPVDTYWGAIPKIEMLGPLKIFVFDFGSEMYVWSGKNALLEDKKKALKLARELWNEGYNYTDCGVSPVGISSMLGSRKQNSAVLKDTIRPKWALFAKITQHRETILFKEKFLDWPDYSKIIKVKQEDQEKNVEAKFDFKPCDVDKMHKRNTTEPDLIIDGVHLGRGATYFDDETNRLFNFTTRSVTCWVILEYSHEQLSDSSVGQFHDGNSYIIRWEYCANITGRELSGKPSKHAQAGRDHCVYFCWQGTNATINEKGAAALLTIKLDSENARQIRVLQGYESPAFLSLFNGAMVIHSGKREKSNTTTNCKLYICRGEMQSETILTEVPCSMRSLRSRSSFVLTLSKSDKIIVWNGCKTSSQCRKVAKEAAERIAENQPAEFGFSDEEIGLDIIDEGLENNEFLSALGGEKRQLYLSLTKNSLKFDYMPRLFHLSSISGNFEAVEVLCPHRSEHITPYPFLQCDLYSANQPALFMLDNGHEIWLWQGWWPEREDDLTLVDQTGSGAVRWQEERKVAMQTVVNYCMKESSEKPIPTYLVWAGLEPLAFTNLFPLWRDRDDIAETNMKEGKKAGEAIALEKELALLTRSTYPLEQLLQRPLPDGVDPTHLENYLSPEDFSELMSMTLEEFQKLPSWKQTAVKKEKGLF</sequence>
<feature type="compositionally biased region" description="Basic and acidic residues" evidence="2">
    <location>
        <begin position="184"/>
        <end position="196"/>
    </location>
</feature>
<comment type="caution">
    <text evidence="4">The sequence shown here is derived from an EMBL/GenBank/DDBJ whole genome shotgun (WGS) entry which is preliminary data.</text>
</comment>
<feature type="compositionally biased region" description="Polar residues" evidence="2">
    <location>
        <begin position="530"/>
        <end position="539"/>
    </location>
</feature>
<feature type="region of interest" description="Disordered" evidence="2">
    <location>
        <begin position="1009"/>
        <end position="1032"/>
    </location>
</feature>
<dbReference type="Proteomes" id="UP000801492">
    <property type="component" value="Unassembled WGS sequence"/>
</dbReference>
<feature type="compositionally biased region" description="Basic and acidic residues" evidence="2">
    <location>
        <begin position="44"/>
        <end position="56"/>
    </location>
</feature>
<feature type="compositionally biased region" description="Basic and acidic residues" evidence="2">
    <location>
        <begin position="303"/>
        <end position="319"/>
    </location>
</feature>
<evidence type="ECO:0000313" key="5">
    <source>
        <dbReference type="Proteomes" id="UP000801492"/>
    </source>
</evidence>
<evidence type="ECO:0000256" key="2">
    <source>
        <dbReference type="SAM" id="MobiDB-lite"/>
    </source>
</evidence>
<feature type="compositionally biased region" description="Polar residues" evidence="2">
    <location>
        <begin position="578"/>
        <end position="588"/>
    </location>
</feature>
<proteinExistence type="inferred from homology"/>
<feature type="compositionally biased region" description="Basic and acidic residues" evidence="2">
    <location>
        <begin position="8"/>
        <end position="21"/>
    </location>
</feature>
<dbReference type="GO" id="GO:0005737">
    <property type="term" value="C:cytoplasm"/>
    <property type="evidence" value="ECO:0007669"/>
    <property type="project" value="TreeGrafter"/>
</dbReference>
<keyword evidence="5" id="KW-1185">Reference proteome</keyword>
<dbReference type="GO" id="GO:0008154">
    <property type="term" value="P:actin polymerization or depolymerization"/>
    <property type="evidence" value="ECO:0007669"/>
    <property type="project" value="TreeGrafter"/>
</dbReference>
<dbReference type="Pfam" id="PF02209">
    <property type="entry name" value="VHP"/>
    <property type="match status" value="1"/>
</dbReference>
<gene>
    <name evidence="4" type="ORF">ILUMI_07836</name>
</gene>
<feature type="region of interest" description="Disordered" evidence="2">
    <location>
        <begin position="1302"/>
        <end position="1388"/>
    </location>
</feature>
<reference evidence="4" key="1">
    <citation type="submission" date="2019-08" db="EMBL/GenBank/DDBJ databases">
        <title>The genome of the North American firefly Photinus pyralis.</title>
        <authorList>
            <consortium name="Photinus pyralis genome working group"/>
            <person name="Fallon T.R."/>
            <person name="Sander Lower S.E."/>
            <person name="Weng J.-K."/>
        </authorList>
    </citation>
    <scope>NUCLEOTIDE SEQUENCE</scope>
    <source>
        <strain evidence="4">TRF0915ILg1</strain>
        <tissue evidence="4">Whole body</tissue>
    </source>
</reference>
<dbReference type="GO" id="GO:0015629">
    <property type="term" value="C:actin cytoskeleton"/>
    <property type="evidence" value="ECO:0007669"/>
    <property type="project" value="TreeGrafter"/>
</dbReference>
<dbReference type="EMBL" id="VTPC01003575">
    <property type="protein sequence ID" value="KAF2898339.1"/>
    <property type="molecule type" value="Genomic_DNA"/>
</dbReference>
<comment type="similarity">
    <text evidence="1">Belongs to the villin/gelsolin family.</text>
</comment>
<feature type="region of interest" description="Disordered" evidence="2">
    <location>
        <begin position="411"/>
        <end position="444"/>
    </location>
</feature>
<feature type="region of interest" description="Disordered" evidence="2">
    <location>
        <begin position="269"/>
        <end position="288"/>
    </location>
</feature>
<feature type="region of interest" description="Disordered" evidence="2">
    <location>
        <begin position="303"/>
        <end position="343"/>
    </location>
</feature>
<dbReference type="InterPro" id="IPR007123">
    <property type="entry name" value="Gelsolin-like_dom"/>
</dbReference>
<feature type="compositionally biased region" description="Low complexity" evidence="2">
    <location>
        <begin position="906"/>
        <end position="915"/>
    </location>
</feature>
<feature type="compositionally biased region" description="Low complexity" evidence="2">
    <location>
        <begin position="1084"/>
        <end position="1103"/>
    </location>
</feature>
<dbReference type="PANTHER" id="PTHR11977">
    <property type="entry name" value="VILLIN"/>
    <property type="match status" value="1"/>
</dbReference>